<gene>
    <name evidence="2" type="ORF">AXK61_23815</name>
</gene>
<dbReference type="RefSeq" id="WP_068746366.1">
    <property type="nucleotide sequence ID" value="NZ_LSRE01000026.1"/>
</dbReference>
<organism evidence="2 3">
    <name type="scientific">Tsukamurella pseudospumae</name>
    <dbReference type="NCBI Taxonomy" id="239498"/>
    <lineage>
        <taxon>Bacteria</taxon>
        <taxon>Bacillati</taxon>
        <taxon>Actinomycetota</taxon>
        <taxon>Actinomycetes</taxon>
        <taxon>Mycobacteriales</taxon>
        <taxon>Tsukamurellaceae</taxon>
        <taxon>Tsukamurella</taxon>
    </lineage>
</organism>
<proteinExistence type="predicted"/>
<reference evidence="2 3" key="1">
    <citation type="submission" date="2016-02" db="EMBL/GenBank/DDBJ databases">
        <authorList>
            <person name="Teng J.L."/>
            <person name="Tang Y."/>
            <person name="Huang Y."/>
            <person name="Guo F."/>
            <person name="Wei W."/>
            <person name="Chen J.H."/>
            <person name="Wong S.Y."/>
            <person name="Lau S.K."/>
            <person name="Woo P.C."/>
        </authorList>
    </citation>
    <scope>NUCLEOTIDE SEQUENCE [LARGE SCALE GENOMIC DNA]</scope>
    <source>
        <strain evidence="2 3">JCM 13375</strain>
    </source>
</reference>
<feature type="transmembrane region" description="Helical" evidence="1">
    <location>
        <begin position="24"/>
        <end position="48"/>
    </location>
</feature>
<protein>
    <recommendedName>
        <fullName evidence="4">Bacitracin resistance protein</fullName>
    </recommendedName>
</protein>
<keyword evidence="1" id="KW-0472">Membrane</keyword>
<sequence>MSDGVGLESSRAARRWERVERAGVVLLVAFGASLAVVTLIHLPINRAIEKRPEGMPRSWALGVVRAEAWVIYPALFLGVVAFPIVAAFVRRRLVLVVAGLYPLAIGALVVWGVAHDIAAGP</sequence>
<evidence type="ECO:0000256" key="1">
    <source>
        <dbReference type="SAM" id="Phobius"/>
    </source>
</evidence>
<evidence type="ECO:0008006" key="4">
    <source>
        <dbReference type="Google" id="ProtNLM"/>
    </source>
</evidence>
<evidence type="ECO:0000313" key="2">
    <source>
        <dbReference type="EMBL" id="KXO94306.1"/>
    </source>
</evidence>
<feature type="transmembrane region" description="Helical" evidence="1">
    <location>
        <begin position="68"/>
        <end position="86"/>
    </location>
</feature>
<evidence type="ECO:0000313" key="3">
    <source>
        <dbReference type="Proteomes" id="UP000070409"/>
    </source>
</evidence>
<keyword evidence="3" id="KW-1185">Reference proteome</keyword>
<keyword evidence="1" id="KW-0812">Transmembrane</keyword>
<dbReference type="Proteomes" id="UP000070409">
    <property type="component" value="Unassembled WGS sequence"/>
</dbReference>
<comment type="caution">
    <text evidence="2">The sequence shown here is derived from an EMBL/GenBank/DDBJ whole genome shotgun (WGS) entry which is preliminary data.</text>
</comment>
<dbReference type="EMBL" id="LSRE01000026">
    <property type="protein sequence ID" value="KXO94306.1"/>
    <property type="molecule type" value="Genomic_DNA"/>
</dbReference>
<keyword evidence="1" id="KW-1133">Transmembrane helix</keyword>
<feature type="transmembrane region" description="Helical" evidence="1">
    <location>
        <begin position="93"/>
        <end position="114"/>
    </location>
</feature>
<name>A0A137Z7Z1_9ACTN</name>
<accession>A0A137Z7Z1</accession>